<evidence type="ECO:0000256" key="6">
    <source>
        <dbReference type="ARBA" id="ARBA00022679"/>
    </source>
</evidence>
<keyword evidence="7 15" id="KW-0812">Transmembrane</keyword>
<dbReference type="GO" id="GO:0000155">
    <property type="term" value="F:phosphorelay sensor kinase activity"/>
    <property type="evidence" value="ECO:0007669"/>
    <property type="project" value="InterPro"/>
</dbReference>
<name>A0A939IJR3_CLOAM</name>
<comment type="catalytic activity">
    <reaction evidence="1">
        <text>ATP + protein L-histidine = ADP + protein N-phospho-L-histidine.</text>
        <dbReference type="EC" id="2.7.13.3"/>
    </reaction>
</comment>
<dbReference type="Pfam" id="PF00512">
    <property type="entry name" value="HisKA"/>
    <property type="match status" value="1"/>
</dbReference>
<dbReference type="InterPro" id="IPR003594">
    <property type="entry name" value="HATPase_dom"/>
</dbReference>
<keyword evidence="14" id="KW-0175">Coiled coil</keyword>
<evidence type="ECO:0000256" key="9">
    <source>
        <dbReference type="ARBA" id="ARBA00022777"/>
    </source>
</evidence>
<dbReference type="InterPro" id="IPR036097">
    <property type="entry name" value="HisK_dim/P_sf"/>
</dbReference>
<dbReference type="SUPFAM" id="SSF55874">
    <property type="entry name" value="ATPase domain of HSP90 chaperone/DNA topoisomerase II/histidine kinase"/>
    <property type="match status" value="1"/>
</dbReference>
<evidence type="ECO:0000259" key="16">
    <source>
        <dbReference type="PROSITE" id="PS50109"/>
    </source>
</evidence>
<dbReference type="Pfam" id="PF00672">
    <property type="entry name" value="HAMP"/>
    <property type="match status" value="1"/>
</dbReference>
<dbReference type="Pfam" id="PF02518">
    <property type="entry name" value="HATPase_c"/>
    <property type="match status" value="1"/>
</dbReference>
<dbReference type="GO" id="GO:0005524">
    <property type="term" value="F:ATP binding"/>
    <property type="evidence" value="ECO:0007669"/>
    <property type="project" value="UniProtKB-KW"/>
</dbReference>
<protein>
    <recommendedName>
        <fullName evidence="3">histidine kinase</fullName>
        <ecNumber evidence="3">2.7.13.3</ecNumber>
    </recommendedName>
</protein>
<feature type="domain" description="Histidine kinase" evidence="16">
    <location>
        <begin position="542"/>
        <end position="756"/>
    </location>
</feature>
<dbReference type="EC" id="2.7.13.3" evidence="3"/>
<evidence type="ECO:0000313" key="19">
    <source>
        <dbReference type="Proteomes" id="UP000664545"/>
    </source>
</evidence>
<dbReference type="PROSITE" id="PS50885">
    <property type="entry name" value="HAMP"/>
    <property type="match status" value="1"/>
</dbReference>
<comment type="caution">
    <text evidence="18">The sequence shown here is derived from an EMBL/GenBank/DDBJ whole genome shotgun (WGS) entry which is preliminary data.</text>
</comment>
<keyword evidence="13 15" id="KW-0472">Membrane</keyword>
<evidence type="ECO:0000256" key="10">
    <source>
        <dbReference type="ARBA" id="ARBA00022840"/>
    </source>
</evidence>
<organism evidence="18 19">
    <name type="scientific">Clostridium aminobutyricum</name>
    <dbReference type="NCBI Taxonomy" id="33953"/>
    <lineage>
        <taxon>Bacteria</taxon>
        <taxon>Bacillati</taxon>
        <taxon>Bacillota</taxon>
        <taxon>Clostridia</taxon>
        <taxon>Eubacteriales</taxon>
        <taxon>Clostridiaceae</taxon>
        <taxon>Clostridium</taxon>
    </lineage>
</organism>
<keyword evidence="11 15" id="KW-1133">Transmembrane helix</keyword>
<dbReference type="PANTHER" id="PTHR45528:SF1">
    <property type="entry name" value="SENSOR HISTIDINE KINASE CPXA"/>
    <property type="match status" value="1"/>
</dbReference>
<keyword evidence="6" id="KW-0808">Transferase</keyword>
<reference evidence="18" key="1">
    <citation type="submission" date="2021-02" db="EMBL/GenBank/DDBJ databases">
        <title>Abyssanaerobacter marinus gen.nov., sp., nov, anaerobic bacterium isolated from the Onnuri vent field of Indian Ocean and suggestion of Mogibacteriaceae fam. nov., and proposal of reclassification of ambiguous this family's genus member.</title>
        <authorList>
            <person name="Kim Y.J."/>
            <person name="Yang J.-A."/>
        </authorList>
    </citation>
    <scope>NUCLEOTIDE SEQUENCE</scope>
    <source>
        <strain evidence="18">DSM 2634</strain>
    </source>
</reference>
<evidence type="ECO:0000256" key="15">
    <source>
        <dbReference type="SAM" id="Phobius"/>
    </source>
</evidence>
<dbReference type="SMART" id="SM00387">
    <property type="entry name" value="HATPase_c"/>
    <property type="match status" value="1"/>
</dbReference>
<dbReference type="Gene3D" id="6.10.340.10">
    <property type="match status" value="1"/>
</dbReference>
<evidence type="ECO:0000256" key="11">
    <source>
        <dbReference type="ARBA" id="ARBA00022989"/>
    </source>
</evidence>
<keyword evidence="4" id="KW-1003">Cell membrane</keyword>
<dbReference type="AlphaFoldDB" id="A0A939IJR3"/>
<evidence type="ECO:0000256" key="4">
    <source>
        <dbReference type="ARBA" id="ARBA00022475"/>
    </source>
</evidence>
<dbReference type="InterPro" id="IPR050398">
    <property type="entry name" value="HssS/ArlS-like"/>
</dbReference>
<gene>
    <name evidence="18" type="ORF">JYB65_10855</name>
</gene>
<dbReference type="Gene3D" id="1.10.287.130">
    <property type="match status" value="1"/>
</dbReference>
<dbReference type="Gene3D" id="3.30.565.10">
    <property type="entry name" value="Histidine kinase-like ATPase, C-terminal domain"/>
    <property type="match status" value="1"/>
</dbReference>
<keyword evidence="12" id="KW-0902">Two-component regulatory system</keyword>
<evidence type="ECO:0000256" key="8">
    <source>
        <dbReference type="ARBA" id="ARBA00022741"/>
    </source>
</evidence>
<dbReference type="SUPFAM" id="SSF47384">
    <property type="entry name" value="Homodimeric domain of signal transducing histidine kinase"/>
    <property type="match status" value="1"/>
</dbReference>
<evidence type="ECO:0000256" key="3">
    <source>
        <dbReference type="ARBA" id="ARBA00012438"/>
    </source>
</evidence>
<dbReference type="EMBL" id="JAFJZZ010000004">
    <property type="protein sequence ID" value="MBN7773863.1"/>
    <property type="molecule type" value="Genomic_DNA"/>
</dbReference>
<dbReference type="CDD" id="cd00082">
    <property type="entry name" value="HisKA"/>
    <property type="match status" value="1"/>
</dbReference>
<dbReference type="PROSITE" id="PS50109">
    <property type="entry name" value="HIS_KIN"/>
    <property type="match status" value="1"/>
</dbReference>
<feature type="coiled-coil region" evidence="14">
    <location>
        <begin position="571"/>
        <end position="598"/>
    </location>
</feature>
<sequence>MDIRLKKFNDNLAVRILAFVLCISTFVGTLVGLQATVMAFNQANRSFTLNDLFQDNSYLYSADLQGEFENQVHNMIQLICYYKSEDYIKAGNLLNQNDGELAEAINSLYYNNAYITEAETIIPNEISAVIEGADQIVDFGNPAFRQAFIAANKDQIDIIKSNLIKKQLREFNQLKDELNRIEGFTYYATNGTNVITNLQVKDTGTPKESVFEKNPAYLIYQNGKITKFPTSMEASASVNPNMDQELENRLFGQYNDDLKIYFSFDEQYMTAAERTYQSVSGIRNWLPGLAGCALICFLLFIYLAVTTGRRDEEGNRKLYKIDRIWTEVQLVFIILSIGGGIALAAEAMYSYHRYSYTNGQLGIFIVGYAQYAFSKPEIIMFIAAAGLLALVGLWFILSCIRLLKARQFIKNSFVYLLWQRVVCKICHSLGSKLIDIYKGSSLVKKVMFLAAAGCLLSATVFLAPVVLLVILVFTPKWVKKFEAIQNGVDEVKNGNLAYKIEVKGDDEFDQLARGINEISEASNVAIQNELKNQRLKTDLISNVSHDLKTPLTSMVTYIDLLKSEGLTSENASEYLRIIDEKTNRLRQLTEDLFEAAKASSGAMPVRLEKVELLSLIHQGLGEMDQSIQYSGLDFIINTEKEKYYVVADGQLLWRVVENLLSNVIKYAAENSRVYIDITEQGTSIMLEMKNISKQPLNISSDELMERFKRGDESRTTEGSGLGLAIAKDLVRLQKGWFEIVIDGDLFKARVMLNKPQ</sequence>
<keyword evidence="9 18" id="KW-0418">Kinase</keyword>
<accession>A0A939IJR3</accession>
<evidence type="ECO:0000256" key="12">
    <source>
        <dbReference type="ARBA" id="ARBA00023012"/>
    </source>
</evidence>
<dbReference type="CDD" id="cd06225">
    <property type="entry name" value="HAMP"/>
    <property type="match status" value="1"/>
</dbReference>
<feature type="transmembrane region" description="Helical" evidence="15">
    <location>
        <begin position="446"/>
        <end position="473"/>
    </location>
</feature>
<dbReference type="InterPro" id="IPR036890">
    <property type="entry name" value="HATPase_C_sf"/>
</dbReference>
<dbReference type="Proteomes" id="UP000664545">
    <property type="component" value="Unassembled WGS sequence"/>
</dbReference>
<evidence type="ECO:0000256" key="2">
    <source>
        <dbReference type="ARBA" id="ARBA00004651"/>
    </source>
</evidence>
<dbReference type="SMART" id="SM00388">
    <property type="entry name" value="HisKA"/>
    <property type="match status" value="1"/>
</dbReference>
<feature type="transmembrane region" description="Helical" evidence="15">
    <location>
        <begin position="325"/>
        <end position="345"/>
    </location>
</feature>
<evidence type="ECO:0000259" key="17">
    <source>
        <dbReference type="PROSITE" id="PS50885"/>
    </source>
</evidence>
<evidence type="ECO:0000256" key="1">
    <source>
        <dbReference type="ARBA" id="ARBA00000085"/>
    </source>
</evidence>
<dbReference type="InterPro" id="IPR003661">
    <property type="entry name" value="HisK_dim/P_dom"/>
</dbReference>
<keyword evidence="10" id="KW-0067">ATP-binding</keyword>
<keyword evidence="5" id="KW-0597">Phosphoprotein</keyword>
<feature type="transmembrane region" description="Helical" evidence="15">
    <location>
        <begin position="12"/>
        <end position="33"/>
    </location>
</feature>
<proteinExistence type="predicted"/>
<dbReference type="InterPro" id="IPR003660">
    <property type="entry name" value="HAMP_dom"/>
</dbReference>
<dbReference type="InterPro" id="IPR005467">
    <property type="entry name" value="His_kinase_dom"/>
</dbReference>
<keyword evidence="8" id="KW-0547">Nucleotide-binding</keyword>
<evidence type="ECO:0000256" key="5">
    <source>
        <dbReference type="ARBA" id="ARBA00022553"/>
    </source>
</evidence>
<dbReference type="PANTHER" id="PTHR45528">
    <property type="entry name" value="SENSOR HISTIDINE KINASE CPXA"/>
    <property type="match status" value="1"/>
</dbReference>
<evidence type="ECO:0000256" key="7">
    <source>
        <dbReference type="ARBA" id="ARBA00022692"/>
    </source>
</evidence>
<keyword evidence="19" id="KW-1185">Reference proteome</keyword>
<feature type="transmembrane region" description="Helical" evidence="15">
    <location>
        <begin position="378"/>
        <end position="403"/>
    </location>
</feature>
<feature type="domain" description="HAMP" evidence="17">
    <location>
        <begin position="482"/>
        <end position="527"/>
    </location>
</feature>
<dbReference type="GO" id="GO:0005886">
    <property type="term" value="C:plasma membrane"/>
    <property type="evidence" value="ECO:0007669"/>
    <property type="project" value="UniProtKB-SubCell"/>
</dbReference>
<feature type="transmembrane region" description="Helical" evidence="15">
    <location>
        <begin position="285"/>
        <end position="305"/>
    </location>
</feature>
<dbReference type="RefSeq" id="WP_206582695.1">
    <property type="nucleotide sequence ID" value="NZ_JAFJZZ010000004.1"/>
</dbReference>
<comment type="subcellular location">
    <subcellularLocation>
        <location evidence="2">Cell membrane</location>
        <topology evidence="2">Multi-pass membrane protein</topology>
    </subcellularLocation>
</comment>
<evidence type="ECO:0000256" key="13">
    <source>
        <dbReference type="ARBA" id="ARBA00023136"/>
    </source>
</evidence>
<evidence type="ECO:0000313" key="18">
    <source>
        <dbReference type="EMBL" id="MBN7773863.1"/>
    </source>
</evidence>
<evidence type="ECO:0000256" key="14">
    <source>
        <dbReference type="SAM" id="Coils"/>
    </source>
</evidence>